<dbReference type="Gene3D" id="3.20.20.140">
    <property type="entry name" value="Metal-dependent hydrolases"/>
    <property type="match status" value="1"/>
</dbReference>
<keyword evidence="3" id="KW-1185">Reference proteome</keyword>
<comment type="caution">
    <text evidence="2">The sequence shown here is derived from an EMBL/GenBank/DDBJ whole genome shotgun (WGS) entry which is preliminary data.</text>
</comment>
<evidence type="ECO:0000313" key="3">
    <source>
        <dbReference type="Proteomes" id="UP000800303"/>
    </source>
</evidence>
<proteinExistence type="predicted"/>
<dbReference type="PANTHER" id="PTHR42924:SF3">
    <property type="entry name" value="POLYMERASE_HISTIDINOL PHOSPHATASE N-TERMINAL DOMAIN-CONTAINING PROTEIN"/>
    <property type="match status" value="1"/>
</dbReference>
<evidence type="ECO:0000313" key="2">
    <source>
        <dbReference type="EMBL" id="NGZ73991.1"/>
    </source>
</evidence>
<dbReference type="SMART" id="SM00481">
    <property type="entry name" value="POLIIIAc"/>
    <property type="match status" value="1"/>
</dbReference>
<sequence>MINGKEKAALYDLHMHSTSSDGMNTSAELVRLAAERGLAGVALTDHDTVAGVSEAAAEAGKAGLDFVPGVEISTRAGGKDIHVLGYFVDPSDKRFLERLAGLRDVRDRRNDLILGKLRELGVDITLEEVKDRGGRPLAPGESVGRPHMADVLVRKGYAADLRDAFDKYLAEGAAAYVSPPRISPSEAADWIREAGGVPVLAHPGLYGDDELVRTVLSEAKPAGIEVRHPDHGPEDEERYRKLAAEYGLLTTAGSDYHGVRQGKVFHGELGGYTVGAAAVERLRNLGMQGKRQLE</sequence>
<dbReference type="PANTHER" id="PTHR42924">
    <property type="entry name" value="EXONUCLEASE"/>
    <property type="match status" value="1"/>
</dbReference>
<dbReference type="CDD" id="cd07438">
    <property type="entry name" value="PHP_HisPPase_AMP"/>
    <property type="match status" value="1"/>
</dbReference>
<dbReference type="SUPFAM" id="SSF89550">
    <property type="entry name" value="PHP domain-like"/>
    <property type="match status" value="1"/>
</dbReference>
<dbReference type="Proteomes" id="UP000800303">
    <property type="component" value="Unassembled WGS sequence"/>
</dbReference>
<gene>
    <name evidence="2" type="ORF">GYN08_01600</name>
</gene>
<evidence type="ECO:0000259" key="1">
    <source>
        <dbReference type="SMART" id="SM00481"/>
    </source>
</evidence>
<dbReference type="InterPro" id="IPR052018">
    <property type="entry name" value="PHP_domain"/>
</dbReference>
<dbReference type="Gene3D" id="1.10.150.650">
    <property type="match status" value="1"/>
</dbReference>
<dbReference type="EMBL" id="JAAFGS010000001">
    <property type="protein sequence ID" value="NGZ73991.1"/>
    <property type="molecule type" value="Genomic_DNA"/>
</dbReference>
<name>A0ABX0F469_9BACL</name>
<feature type="domain" description="Polymerase/histidinol phosphatase N-terminal" evidence="1">
    <location>
        <begin position="11"/>
        <end position="76"/>
    </location>
</feature>
<accession>A0ABX0F469</accession>
<dbReference type="InterPro" id="IPR003141">
    <property type="entry name" value="Pol/His_phosphatase_N"/>
</dbReference>
<dbReference type="InterPro" id="IPR016195">
    <property type="entry name" value="Pol/histidinol_Pase-like"/>
</dbReference>
<dbReference type="Pfam" id="PF02811">
    <property type="entry name" value="PHP"/>
    <property type="match status" value="1"/>
</dbReference>
<protein>
    <submittedName>
        <fullName evidence="2">PHP domain-containing protein</fullName>
    </submittedName>
</protein>
<organism evidence="2 3">
    <name type="scientific">Saccharibacillus alkalitolerans</name>
    <dbReference type="NCBI Taxonomy" id="2705290"/>
    <lineage>
        <taxon>Bacteria</taxon>
        <taxon>Bacillati</taxon>
        <taxon>Bacillota</taxon>
        <taxon>Bacilli</taxon>
        <taxon>Bacillales</taxon>
        <taxon>Paenibacillaceae</taxon>
        <taxon>Saccharibacillus</taxon>
    </lineage>
</organism>
<dbReference type="InterPro" id="IPR004013">
    <property type="entry name" value="PHP_dom"/>
</dbReference>
<reference evidence="2 3" key="1">
    <citation type="submission" date="2020-01" db="EMBL/GenBank/DDBJ databases">
        <title>Polyphasic characterisation and genomic insights into a novel alkali tolerant bacterium VR-M41.</title>
        <authorList>
            <person name="Vemuluri V.R."/>
        </authorList>
    </citation>
    <scope>NUCLEOTIDE SEQUENCE [LARGE SCALE GENOMIC DNA]</scope>
    <source>
        <strain evidence="2 3">VR-M41</strain>
    </source>
</reference>